<evidence type="ECO:0000313" key="2">
    <source>
        <dbReference type="Proteomes" id="UP000193387"/>
    </source>
</evidence>
<protein>
    <submittedName>
        <fullName evidence="1">Uncharacterized protein</fullName>
    </submittedName>
</protein>
<sequence length="105" mass="11585">MDGSSVARNGGLAVRTTERGLPVALRIDKRELSKSPAQLAKDIVLLCQLSALRMQVARRRALMAQGVRPAVLRRLKLATEDDMARAEAALRRDPDARPDTWLTPI</sequence>
<keyword evidence="2" id="KW-1185">Reference proteome</keyword>
<name>A0AAJ3NV89_9MYCO</name>
<organism evidence="1 2">
    <name type="scientific">Mycobacterium saskatchewanense</name>
    <dbReference type="NCBI Taxonomy" id="220927"/>
    <lineage>
        <taxon>Bacteria</taxon>
        <taxon>Bacillati</taxon>
        <taxon>Actinomycetota</taxon>
        <taxon>Actinomycetes</taxon>
        <taxon>Mycobacteriales</taxon>
        <taxon>Mycobacteriaceae</taxon>
        <taxon>Mycobacterium</taxon>
        <taxon>Mycobacterium simiae complex</taxon>
    </lineage>
</organism>
<dbReference type="AlphaFoldDB" id="A0AAJ3NV89"/>
<reference evidence="1 2" key="1">
    <citation type="submission" date="2016-01" db="EMBL/GenBank/DDBJ databases">
        <title>The new phylogeny of the genus Mycobacterium.</title>
        <authorList>
            <person name="Tarcisio F."/>
            <person name="Conor M."/>
            <person name="Antonella G."/>
            <person name="Elisabetta G."/>
            <person name="Giulia F.S."/>
            <person name="Sara T."/>
            <person name="Anna F."/>
            <person name="Clotilde B."/>
            <person name="Roberto B."/>
            <person name="Veronica D.S."/>
            <person name="Fabio R."/>
            <person name="Monica P."/>
            <person name="Olivier J."/>
            <person name="Enrico T."/>
            <person name="Nicola S."/>
        </authorList>
    </citation>
    <scope>NUCLEOTIDE SEQUENCE [LARGE SCALE GENOMIC DNA]</scope>
    <source>
        <strain evidence="1 2">DSM 44616</strain>
    </source>
</reference>
<evidence type="ECO:0000313" key="1">
    <source>
        <dbReference type="EMBL" id="ORW74071.1"/>
    </source>
</evidence>
<accession>A0AAJ3NV89</accession>
<dbReference type="EMBL" id="LQPR01000011">
    <property type="protein sequence ID" value="ORW74071.1"/>
    <property type="molecule type" value="Genomic_DNA"/>
</dbReference>
<dbReference type="Proteomes" id="UP000193387">
    <property type="component" value="Unassembled WGS sequence"/>
</dbReference>
<proteinExistence type="predicted"/>
<gene>
    <name evidence="1" type="ORF">AWC23_06055</name>
</gene>
<comment type="caution">
    <text evidence="1">The sequence shown here is derived from an EMBL/GenBank/DDBJ whole genome shotgun (WGS) entry which is preliminary data.</text>
</comment>
<dbReference type="RefSeq" id="WP_085254257.1">
    <property type="nucleotide sequence ID" value="NZ_AP022573.1"/>
</dbReference>